<comment type="function">
    <text evidence="5">Serine peptidase whose precise substrate specificity remains unclear. Does not cleave peptides after a arginine or lysine residue. Regulates trans-Golgi network morphology and sorting by regulating the membrane binding of the AP-1 complex. May play a role in the regulation of synaptic vesicle exocytosis.</text>
</comment>
<dbReference type="PANTHER" id="PTHR11757:SF19">
    <property type="entry name" value="PROLYL ENDOPEPTIDASE-LIKE"/>
    <property type="match status" value="1"/>
</dbReference>
<evidence type="ECO:0000259" key="7">
    <source>
        <dbReference type="Pfam" id="PF00326"/>
    </source>
</evidence>
<dbReference type="InterPro" id="IPR029058">
    <property type="entry name" value="AB_hydrolase_fold"/>
</dbReference>
<comment type="similarity">
    <text evidence="1 6">Belongs to the peptidase S9A family.</text>
</comment>
<gene>
    <name evidence="9" type="ORF">THASP1DRAFT_29917</name>
</gene>
<evidence type="ECO:0000313" key="9">
    <source>
        <dbReference type="EMBL" id="RKP08284.1"/>
    </source>
</evidence>
<reference evidence="10" key="1">
    <citation type="journal article" date="2018" name="Nat. Microbiol.">
        <title>Leveraging single-cell genomics to expand the fungal tree of life.</title>
        <authorList>
            <person name="Ahrendt S.R."/>
            <person name="Quandt C.A."/>
            <person name="Ciobanu D."/>
            <person name="Clum A."/>
            <person name="Salamov A."/>
            <person name="Andreopoulos B."/>
            <person name="Cheng J.F."/>
            <person name="Woyke T."/>
            <person name="Pelin A."/>
            <person name="Henrissat B."/>
            <person name="Reynolds N.K."/>
            <person name="Benny G.L."/>
            <person name="Smith M.E."/>
            <person name="James T.Y."/>
            <person name="Grigoriev I.V."/>
        </authorList>
    </citation>
    <scope>NUCLEOTIDE SEQUENCE [LARGE SCALE GENOMIC DNA]</scope>
    <source>
        <strain evidence="10">RSA 1356</strain>
    </source>
</reference>
<dbReference type="Gene3D" id="2.130.10.120">
    <property type="entry name" value="Prolyl oligopeptidase, N-terminal domain"/>
    <property type="match status" value="1"/>
</dbReference>
<feature type="domain" description="Peptidase S9A N-terminal" evidence="8">
    <location>
        <begin position="11"/>
        <end position="422"/>
    </location>
</feature>
<protein>
    <recommendedName>
        <fullName evidence="6">Prolyl endopeptidase</fullName>
        <ecNumber evidence="6">3.4.21.-</ecNumber>
    </recommendedName>
</protein>
<feature type="domain" description="Peptidase S9 prolyl oligopeptidase catalytic" evidence="7">
    <location>
        <begin position="493"/>
        <end position="715"/>
    </location>
</feature>
<name>A0A4P9XQG2_9FUNG</name>
<dbReference type="SUPFAM" id="SSF50993">
    <property type="entry name" value="Peptidase/esterase 'gauge' domain"/>
    <property type="match status" value="1"/>
</dbReference>
<dbReference type="SUPFAM" id="SSF53474">
    <property type="entry name" value="alpha/beta-Hydrolases"/>
    <property type="match status" value="1"/>
</dbReference>
<dbReference type="GO" id="GO:0004252">
    <property type="term" value="F:serine-type endopeptidase activity"/>
    <property type="evidence" value="ECO:0007669"/>
    <property type="project" value="UniProtKB-UniRule"/>
</dbReference>
<dbReference type="InterPro" id="IPR051543">
    <property type="entry name" value="Serine_Peptidase_S9A"/>
</dbReference>
<organism evidence="9 10">
    <name type="scientific">Thamnocephalis sphaerospora</name>
    <dbReference type="NCBI Taxonomy" id="78915"/>
    <lineage>
        <taxon>Eukaryota</taxon>
        <taxon>Fungi</taxon>
        <taxon>Fungi incertae sedis</taxon>
        <taxon>Zoopagomycota</taxon>
        <taxon>Zoopagomycotina</taxon>
        <taxon>Zoopagomycetes</taxon>
        <taxon>Zoopagales</taxon>
        <taxon>Sigmoideomycetaceae</taxon>
        <taxon>Thamnocephalis</taxon>
    </lineage>
</organism>
<keyword evidence="2 6" id="KW-0645">Protease</keyword>
<dbReference type="Pfam" id="PF02897">
    <property type="entry name" value="Peptidase_S9_N"/>
    <property type="match status" value="1"/>
</dbReference>
<evidence type="ECO:0000256" key="4">
    <source>
        <dbReference type="ARBA" id="ARBA00022825"/>
    </source>
</evidence>
<proteinExistence type="inferred from homology"/>
<dbReference type="Proteomes" id="UP000271241">
    <property type="component" value="Unassembled WGS sequence"/>
</dbReference>
<dbReference type="PROSITE" id="PS00708">
    <property type="entry name" value="PRO_ENDOPEP_SER"/>
    <property type="match status" value="1"/>
</dbReference>
<keyword evidence="4 6" id="KW-0720">Serine protease</keyword>
<dbReference type="GO" id="GO:0006508">
    <property type="term" value="P:proteolysis"/>
    <property type="evidence" value="ECO:0007669"/>
    <property type="project" value="UniProtKB-KW"/>
</dbReference>
<dbReference type="Gene3D" id="3.40.50.1820">
    <property type="entry name" value="alpha/beta hydrolase"/>
    <property type="match status" value="1"/>
</dbReference>
<dbReference type="InterPro" id="IPR001375">
    <property type="entry name" value="Peptidase_S9_cat"/>
</dbReference>
<evidence type="ECO:0000256" key="5">
    <source>
        <dbReference type="ARBA" id="ARBA00045448"/>
    </source>
</evidence>
<evidence type="ECO:0000259" key="8">
    <source>
        <dbReference type="Pfam" id="PF02897"/>
    </source>
</evidence>
<evidence type="ECO:0000256" key="2">
    <source>
        <dbReference type="ARBA" id="ARBA00022670"/>
    </source>
</evidence>
<dbReference type="OrthoDB" id="248387at2759"/>
<evidence type="ECO:0000256" key="6">
    <source>
        <dbReference type="RuleBase" id="RU368024"/>
    </source>
</evidence>
<accession>A0A4P9XQG2</accession>
<keyword evidence="10" id="KW-1185">Reference proteome</keyword>
<dbReference type="InterPro" id="IPR023302">
    <property type="entry name" value="Pept_S9A_N"/>
</dbReference>
<dbReference type="AlphaFoldDB" id="A0A4P9XQG2"/>
<dbReference type="EMBL" id="KZ992618">
    <property type="protein sequence ID" value="RKP08284.1"/>
    <property type="molecule type" value="Genomic_DNA"/>
</dbReference>
<dbReference type="Pfam" id="PF00326">
    <property type="entry name" value="Peptidase_S9"/>
    <property type="match status" value="1"/>
</dbReference>
<evidence type="ECO:0000256" key="3">
    <source>
        <dbReference type="ARBA" id="ARBA00022801"/>
    </source>
</evidence>
<sequence length="733" mass="83383">MTIDNTTAPLPPVAKKVPYVHRYHGREFPDDYQWLRDDARTNEEMLAYIKAENDYANATLKPTEALKDTLYDEFIARLKEDDEQVPEKKGDFLYYTRTVQGQQYPLRCRKRNAADATEEIILDLNGMGFDQVVLGTYKPSPDHTWLAYSLDIKGDEKYTVYFKHLETGEVREETIPDIGNDLEWSADGQYVFYTSLDDILRPYRLHRHKFGTGVAEDVLLFEEPDTKFIVSLNKSHSGDYLFISIGSSQTEETRYLNAHQPEGTLTLFEPREFDRRYQVEHFNSQFVILTNRLGGEKLINSTLCVCSVDGPTDAVHWELVLAHDKRVYLTDVIPFQRFVVVAERSRSLEQLRVLSPNAAGRLAAGAEQHYIDFSEVAYSVTARASALPYAEDVLRFEYTSLTTPNTVFDYNMAARTRELRKQTETIGYDPSLYVTDRIFVDRPAVDEDGPSPLPDDLKIPVTIVYRRDKLRKDGTNPGWLYGYGSYGITIDPTFKLSLVSLLDRGFVYAIAHIRGGAEWGAAWYEEDGKFLRKKNTFNDFVTAAEKLFSEGYTRKELLTIEGRSAGGLLMGAVVNIRPDLAKIALAGVPFVDVINTMMDESIPLTVNEYEEWGNPNELEYFDYMLGYSPYNNIKAGVKYPNLLIRAGLNDPRVQYWEPAKWCAKLRASQVAGAANDDDKHGIILLTKMGSGHFGASGRYDYLKDTAEDYAYIITTIEASRQRLLGEQLEKAAL</sequence>
<evidence type="ECO:0000313" key="10">
    <source>
        <dbReference type="Proteomes" id="UP000271241"/>
    </source>
</evidence>
<evidence type="ECO:0000256" key="1">
    <source>
        <dbReference type="ARBA" id="ARBA00005228"/>
    </source>
</evidence>
<dbReference type="PANTHER" id="PTHR11757">
    <property type="entry name" value="PROTEASE FAMILY S9A OLIGOPEPTIDASE"/>
    <property type="match status" value="1"/>
</dbReference>
<keyword evidence="3 6" id="KW-0378">Hydrolase</keyword>
<dbReference type="InterPro" id="IPR002470">
    <property type="entry name" value="Peptidase_S9A"/>
</dbReference>
<dbReference type="InterPro" id="IPR002471">
    <property type="entry name" value="Pept_S9_AS"/>
</dbReference>
<dbReference type="EC" id="3.4.21.-" evidence="6"/>
<dbReference type="PRINTS" id="PR00862">
    <property type="entry name" value="PROLIGOPTASE"/>
</dbReference>